<gene>
    <name evidence="8" type="primary">yyxA</name>
    <name evidence="8" type="ORF">GCM10011351_20160</name>
</gene>
<evidence type="ECO:0000256" key="4">
    <source>
        <dbReference type="ARBA" id="ARBA00022825"/>
    </source>
</evidence>
<reference evidence="8" key="1">
    <citation type="journal article" date="2014" name="Int. J. Syst. Evol. Microbiol.">
        <title>Complete genome sequence of Corynebacterium casei LMG S-19264T (=DSM 44701T), isolated from a smear-ripened cheese.</title>
        <authorList>
            <consortium name="US DOE Joint Genome Institute (JGI-PGF)"/>
            <person name="Walter F."/>
            <person name="Albersmeier A."/>
            <person name="Kalinowski J."/>
            <person name="Ruckert C."/>
        </authorList>
    </citation>
    <scope>NUCLEOTIDE SEQUENCE</scope>
    <source>
        <strain evidence="8">CGMCC 1.6333</strain>
    </source>
</reference>
<accession>A0A917WW13</accession>
<dbReference type="SUPFAM" id="SSF50156">
    <property type="entry name" value="PDZ domain-like"/>
    <property type="match status" value="1"/>
</dbReference>
<comment type="caution">
    <text evidence="8">The sequence shown here is derived from an EMBL/GenBank/DDBJ whole genome shotgun (WGS) entry which is preliminary data.</text>
</comment>
<dbReference type="EMBL" id="BMLG01000010">
    <property type="protein sequence ID" value="GGM34161.1"/>
    <property type="molecule type" value="Genomic_DNA"/>
</dbReference>
<evidence type="ECO:0000256" key="5">
    <source>
        <dbReference type="SAM" id="MobiDB-lite"/>
    </source>
</evidence>
<feature type="compositionally biased region" description="Basic and acidic residues" evidence="5">
    <location>
        <begin position="26"/>
        <end position="45"/>
    </location>
</feature>
<evidence type="ECO:0000256" key="1">
    <source>
        <dbReference type="ARBA" id="ARBA00010541"/>
    </source>
</evidence>
<feature type="compositionally biased region" description="Polar residues" evidence="5">
    <location>
        <begin position="98"/>
        <end position="116"/>
    </location>
</feature>
<dbReference type="RefSeq" id="WP_229666699.1">
    <property type="nucleotide sequence ID" value="NZ_BMLG01000010.1"/>
</dbReference>
<dbReference type="PRINTS" id="PR00834">
    <property type="entry name" value="PROTEASES2C"/>
</dbReference>
<dbReference type="Gene3D" id="2.30.42.10">
    <property type="match status" value="1"/>
</dbReference>
<protein>
    <submittedName>
        <fullName evidence="8">Serine protease YyxA</fullName>
    </submittedName>
</protein>
<feature type="region of interest" description="Disordered" evidence="5">
    <location>
        <begin position="95"/>
        <end position="116"/>
    </location>
</feature>
<dbReference type="SMART" id="SM00228">
    <property type="entry name" value="PDZ"/>
    <property type="match status" value="1"/>
</dbReference>
<dbReference type="InterPro" id="IPR043504">
    <property type="entry name" value="Peptidase_S1_PA_chymotrypsin"/>
</dbReference>
<evidence type="ECO:0000256" key="3">
    <source>
        <dbReference type="ARBA" id="ARBA00022801"/>
    </source>
</evidence>
<evidence type="ECO:0000313" key="8">
    <source>
        <dbReference type="EMBL" id="GGM34161.1"/>
    </source>
</evidence>
<dbReference type="Gene3D" id="2.40.10.10">
    <property type="entry name" value="Trypsin-like serine proteases"/>
    <property type="match status" value="2"/>
</dbReference>
<proteinExistence type="inferred from homology"/>
<dbReference type="GO" id="GO:0006508">
    <property type="term" value="P:proteolysis"/>
    <property type="evidence" value="ECO:0007669"/>
    <property type="project" value="UniProtKB-KW"/>
</dbReference>
<dbReference type="AlphaFoldDB" id="A0A917WW13"/>
<reference evidence="8" key="2">
    <citation type="submission" date="2020-09" db="EMBL/GenBank/DDBJ databases">
        <authorList>
            <person name="Sun Q."/>
            <person name="Zhou Y."/>
        </authorList>
    </citation>
    <scope>NUCLEOTIDE SEQUENCE</scope>
    <source>
        <strain evidence="8">CGMCC 1.6333</strain>
    </source>
</reference>
<comment type="similarity">
    <text evidence="1">Belongs to the peptidase S1C family.</text>
</comment>
<evidence type="ECO:0000256" key="6">
    <source>
        <dbReference type="SAM" id="Phobius"/>
    </source>
</evidence>
<dbReference type="InterPro" id="IPR051201">
    <property type="entry name" value="Chloro_Bact_Ser_Proteases"/>
</dbReference>
<keyword evidence="6" id="KW-0812">Transmembrane</keyword>
<dbReference type="SUPFAM" id="SSF50494">
    <property type="entry name" value="Trypsin-like serine proteases"/>
    <property type="match status" value="1"/>
</dbReference>
<dbReference type="PANTHER" id="PTHR43343">
    <property type="entry name" value="PEPTIDASE S12"/>
    <property type="match status" value="1"/>
</dbReference>
<evidence type="ECO:0000259" key="7">
    <source>
        <dbReference type="PROSITE" id="PS50106"/>
    </source>
</evidence>
<keyword evidence="3" id="KW-0378">Hydrolase</keyword>
<feature type="region of interest" description="Disordered" evidence="5">
    <location>
        <begin position="1"/>
        <end position="58"/>
    </location>
</feature>
<dbReference type="InterPro" id="IPR009003">
    <property type="entry name" value="Peptidase_S1_PA"/>
</dbReference>
<keyword evidence="9" id="KW-1185">Reference proteome</keyword>
<dbReference type="PANTHER" id="PTHR43343:SF3">
    <property type="entry name" value="PROTEASE DO-LIKE 8, CHLOROPLASTIC"/>
    <property type="match status" value="1"/>
</dbReference>
<keyword evidence="2 8" id="KW-0645">Protease</keyword>
<feature type="domain" description="PDZ" evidence="7">
    <location>
        <begin position="352"/>
        <end position="435"/>
    </location>
</feature>
<feature type="compositionally biased region" description="Polar residues" evidence="5">
    <location>
        <begin position="46"/>
        <end position="58"/>
    </location>
</feature>
<dbReference type="InterPro" id="IPR036034">
    <property type="entry name" value="PDZ_sf"/>
</dbReference>
<keyword evidence="4" id="KW-0720">Serine protease</keyword>
<keyword evidence="6" id="KW-1133">Transmembrane helix</keyword>
<dbReference type="InterPro" id="IPR001940">
    <property type="entry name" value="Peptidase_S1C"/>
</dbReference>
<evidence type="ECO:0000313" key="9">
    <source>
        <dbReference type="Proteomes" id="UP000618460"/>
    </source>
</evidence>
<dbReference type="Proteomes" id="UP000618460">
    <property type="component" value="Unassembled WGS sequence"/>
</dbReference>
<feature type="transmembrane region" description="Helical" evidence="6">
    <location>
        <begin position="66"/>
        <end position="92"/>
    </location>
</feature>
<dbReference type="Pfam" id="PF13365">
    <property type="entry name" value="Trypsin_2"/>
    <property type="match status" value="1"/>
</dbReference>
<organism evidence="8 9">
    <name type="scientific">Paraliobacillus quinghaiensis</name>
    <dbReference type="NCBI Taxonomy" id="470815"/>
    <lineage>
        <taxon>Bacteria</taxon>
        <taxon>Bacillati</taxon>
        <taxon>Bacillota</taxon>
        <taxon>Bacilli</taxon>
        <taxon>Bacillales</taxon>
        <taxon>Bacillaceae</taxon>
        <taxon>Paraliobacillus</taxon>
    </lineage>
</organism>
<evidence type="ECO:0000256" key="2">
    <source>
        <dbReference type="ARBA" id="ARBA00022670"/>
    </source>
</evidence>
<name>A0A917WW13_9BACI</name>
<dbReference type="GO" id="GO:0004252">
    <property type="term" value="F:serine-type endopeptidase activity"/>
    <property type="evidence" value="ECO:0007669"/>
    <property type="project" value="InterPro"/>
</dbReference>
<keyword evidence="6" id="KW-0472">Membrane</keyword>
<dbReference type="PROSITE" id="PS50106">
    <property type="entry name" value="PDZ"/>
    <property type="match status" value="1"/>
</dbReference>
<dbReference type="Pfam" id="PF13180">
    <property type="entry name" value="PDZ_2"/>
    <property type="match status" value="1"/>
</dbReference>
<dbReference type="InterPro" id="IPR001478">
    <property type="entry name" value="PDZ"/>
</dbReference>
<feature type="compositionally biased region" description="Polar residues" evidence="5">
    <location>
        <begin position="15"/>
        <end position="25"/>
    </location>
</feature>
<dbReference type="FunFam" id="2.40.10.10:FF:000001">
    <property type="entry name" value="Periplasmic serine protease DegS"/>
    <property type="match status" value="1"/>
</dbReference>
<sequence length="453" mass="48127">MTNYEDQNNKEVTEESNLQESQNNAHEADNIETHEESVNEQEEIKNQMQPISSHQNQAAQKPQSKFALFLSSLFGGITVAVIGFILLLSGVIPANADETPNSTENNIASTEENTENTAIPISTSDDAISSNTLSNVSDTVVGVTNIQATDLWSQSDQAGTGSGVIYKKEDGKAYIVTNHHVVEGASELEIILSNGDTLNAELLGSDELTDLAVLTVDGSTIDTVATLGSSSDLIVGETAMAIGNPLGTKFAGSVTKGIISGLERAVEVDLNSDGQPDWTTEVIQTDAAINPGNSGGALIDSNGQLIGINSMKIASAQVEGIGFAIPIDEAKPVMEQLETNGRVSRPFVGISAIALSTVPDRHIEQTLKLEDGVSDGVVIAEVQPGSAADQAGLQRYDVITEINGTTIPSMMALKEYLYTETEIGDQINITYYREGVQQETLLTLTAQQQDLTR</sequence>